<feature type="repeat" description="PPR" evidence="3">
    <location>
        <begin position="377"/>
        <end position="411"/>
    </location>
</feature>
<dbReference type="Gene3D" id="1.25.40.10">
    <property type="entry name" value="Tetratricopeptide repeat domain"/>
    <property type="match status" value="4"/>
</dbReference>
<evidence type="ECO:0000256" key="2">
    <source>
        <dbReference type="ARBA" id="ARBA00022737"/>
    </source>
</evidence>
<keyword evidence="4" id="KW-0472">Membrane</keyword>
<keyword evidence="4" id="KW-1133">Transmembrane helix</keyword>
<feature type="repeat" description="PPR" evidence="3">
    <location>
        <begin position="517"/>
        <end position="551"/>
    </location>
</feature>
<accession>A0AAV8P8X5</accession>
<dbReference type="Pfam" id="PF01535">
    <property type="entry name" value="PPR"/>
    <property type="match status" value="1"/>
</dbReference>
<dbReference type="Pfam" id="PF13041">
    <property type="entry name" value="PPR_2"/>
    <property type="match status" value="3"/>
</dbReference>
<sequence length="659" mass="74520">MCCLLCILHMQQAFCKKILNAYAPLADIAASTVEVLLFLLMVATHVLLKRKTIHVPFVCCFSSFHNVMVSLLKSQKLASSMFTIEAVLRSPFPGSRFSVIGSGRTLRQRGKDPSITIGEERNENFFLDKRGKWRISNPKKLSRKKGGSLRGRGWKYGSGFVDGVFPVLSPMAQQILKFVQREFDAAKIWASLDTLPPTHNLWDDLISISVRLRLNKQWDPIISVCEWILYKSSFHPDVLCYNLLIDAYGQKLQHKKAESVYLQLLEAQCVATEDTYALLLRAYCTCGLLEKCEAVLTEMRRNGTPPGVVVYNAYMDELLKGRNSVKAVEIFRRMKSDQCRPSTDTYTMVINLYGKANQSATALKVFGEMKTDKCKPNICTYTALINAFARDGLCEKAEEIFEELQEDGHEPDVYAYNALMEAYSRAGFPFGSYEIFTLMQHMGCEPDRASYNIMVDAFGRAGLHEDAEAVFEELKQQGMTPTMKSHMLLLSAYSKAGNIPKCELIMNQMHKSGLKPDIFALNSMLNAYGRVGRFEKMEEVLTVMENSRLEADISTYNILINIYGRAGFLSRMEELFRALASKGLKADVVTWTSKMSAYARKKQYKKCLEIFEEMIDAGCYPDGGTAKVLLASCTTDEQIEQVTTIIRSFHKEARNVFDM</sequence>
<dbReference type="NCBIfam" id="TIGR00756">
    <property type="entry name" value="PPR"/>
    <property type="match status" value="10"/>
</dbReference>
<feature type="repeat" description="PPR" evidence="3">
    <location>
        <begin position="482"/>
        <end position="516"/>
    </location>
</feature>
<dbReference type="PANTHER" id="PTHR47941">
    <property type="entry name" value="PENTATRICOPEPTIDE REPEAT-CONTAINING PROTEIN 3, MITOCHONDRIAL"/>
    <property type="match status" value="1"/>
</dbReference>
<feature type="repeat" description="PPR" evidence="3">
    <location>
        <begin position="272"/>
        <end position="306"/>
    </location>
</feature>
<proteinExistence type="inferred from homology"/>
<feature type="transmembrane region" description="Helical" evidence="4">
    <location>
        <begin position="25"/>
        <end position="48"/>
    </location>
</feature>
<comment type="similarity">
    <text evidence="1">Belongs to the PPR family. P subfamily.</text>
</comment>
<feature type="repeat" description="PPR" evidence="3">
    <location>
        <begin position="237"/>
        <end position="271"/>
    </location>
</feature>
<feature type="repeat" description="PPR" evidence="3">
    <location>
        <begin position="552"/>
        <end position="586"/>
    </location>
</feature>
<protein>
    <recommendedName>
        <fullName evidence="5">PROP1-like PPR domain-containing protein</fullName>
    </recommendedName>
</protein>
<dbReference type="InterPro" id="IPR033443">
    <property type="entry name" value="PROP1-like_PPR_dom"/>
</dbReference>
<dbReference type="PROSITE" id="PS51375">
    <property type="entry name" value="PPR"/>
    <property type="match status" value="11"/>
</dbReference>
<dbReference type="Proteomes" id="UP001222027">
    <property type="component" value="Unassembled WGS sequence"/>
</dbReference>
<organism evidence="6 7">
    <name type="scientific">Ensete ventricosum</name>
    <name type="common">Abyssinian banana</name>
    <name type="synonym">Musa ensete</name>
    <dbReference type="NCBI Taxonomy" id="4639"/>
    <lineage>
        <taxon>Eukaryota</taxon>
        <taxon>Viridiplantae</taxon>
        <taxon>Streptophyta</taxon>
        <taxon>Embryophyta</taxon>
        <taxon>Tracheophyta</taxon>
        <taxon>Spermatophyta</taxon>
        <taxon>Magnoliopsida</taxon>
        <taxon>Liliopsida</taxon>
        <taxon>Zingiberales</taxon>
        <taxon>Musaceae</taxon>
        <taxon>Ensete</taxon>
    </lineage>
</organism>
<reference evidence="6 7" key="1">
    <citation type="submission" date="2022-12" db="EMBL/GenBank/DDBJ databases">
        <title>Chromosome-scale assembly of the Ensete ventricosum genome.</title>
        <authorList>
            <person name="Dussert Y."/>
            <person name="Stocks J."/>
            <person name="Wendawek A."/>
            <person name="Woldeyes F."/>
            <person name="Nichols R.A."/>
            <person name="Borrell J.S."/>
        </authorList>
    </citation>
    <scope>NUCLEOTIDE SEQUENCE [LARGE SCALE GENOMIC DNA]</scope>
    <source>
        <strain evidence="7">cv. Maze</strain>
        <tissue evidence="6">Seeds</tissue>
    </source>
</reference>
<feature type="repeat" description="PPR" evidence="3">
    <location>
        <begin position="412"/>
        <end position="446"/>
    </location>
</feature>
<evidence type="ECO:0000256" key="4">
    <source>
        <dbReference type="SAM" id="Phobius"/>
    </source>
</evidence>
<dbReference type="AlphaFoldDB" id="A0AAV8P8X5"/>
<keyword evidence="7" id="KW-1185">Reference proteome</keyword>
<name>A0AAV8P8X5_ENSVE</name>
<feature type="domain" description="PROP1-like PPR" evidence="5">
    <location>
        <begin position="432"/>
        <end position="559"/>
    </location>
</feature>
<dbReference type="EMBL" id="JAQQAF010000007">
    <property type="protein sequence ID" value="KAJ8470396.1"/>
    <property type="molecule type" value="Genomic_DNA"/>
</dbReference>
<evidence type="ECO:0000256" key="3">
    <source>
        <dbReference type="PROSITE-ProRule" id="PRU00708"/>
    </source>
</evidence>
<dbReference type="InterPro" id="IPR011990">
    <property type="entry name" value="TPR-like_helical_dom_sf"/>
</dbReference>
<comment type="caution">
    <text evidence="6">The sequence shown here is derived from an EMBL/GenBank/DDBJ whole genome shotgun (WGS) entry which is preliminary data.</text>
</comment>
<evidence type="ECO:0000313" key="6">
    <source>
        <dbReference type="EMBL" id="KAJ8470396.1"/>
    </source>
</evidence>
<dbReference type="Pfam" id="PF17177">
    <property type="entry name" value="PPR_long"/>
    <property type="match status" value="1"/>
</dbReference>
<dbReference type="InterPro" id="IPR002885">
    <property type="entry name" value="PPR_rpt"/>
</dbReference>
<feature type="repeat" description="PPR" evidence="3">
    <location>
        <begin position="587"/>
        <end position="621"/>
    </location>
</feature>
<feature type="repeat" description="PPR" evidence="3">
    <location>
        <begin position="342"/>
        <end position="376"/>
    </location>
</feature>
<evidence type="ECO:0000259" key="5">
    <source>
        <dbReference type="Pfam" id="PF17177"/>
    </source>
</evidence>
<evidence type="ECO:0000313" key="7">
    <source>
        <dbReference type="Proteomes" id="UP001222027"/>
    </source>
</evidence>
<feature type="repeat" description="PPR" evidence="3">
    <location>
        <begin position="447"/>
        <end position="481"/>
    </location>
</feature>
<evidence type="ECO:0000256" key="1">
    <source>
        <dbReference type="ARBA" id="ARBA00007626"/>
    </source>
</evidence>
<gene>
    <name evidence="6" type="ORF">OPV22_024739</name>
</gene>
<keyword evidence="4" id="KW-0812">Transmembrane</keyword>
<keyword evidence="2" id="KW-0677">Repeat</keyword>
<feature type="repeat" description="PPR" evidence="3">
    <location>
        <begin position="307"/>
        <end position="341"/>
    </location>
</feature>